<evidence type="ECO:0000313" key="3">
    <source>
        <dbReference type="EMBL" id="MQY29829.1"/>
    </source>
</evidence>
<reference evidence="3 4" key="1">
    <citation type="submission" date="2019-10" db="EMBL/GenBank/DDBJ databases">
        <title>Nocardia macrotermitis sp. nov. and Nocardia aurantia sp. nov., isolated from the gut of fungus growing-termite Macrotermes natalensis.</title>
        <authorList>
            <person name="Benndorf R."/>
            <person name="Schwitalla J."/>
            <person name="Martin K."/>
            <person name="De Beer W."/>
            <person name="Kaster A.-K."/>
            <person name="Vollmers J."/>
            <person name="Poulsen M."/>
            <person name="Beemelmanns C."/>
        </authorList>
    </citation>
    <scope>NUCLEOTIDE SEQUENCE [LARGE SCALE GENOMIC DNA]</scope>
    <source>
        <strain evidence="3 4">RB56</strain>
    </source>
</reference>
<feature type="transmembrane region" description="Helical" evidence="2">
    <location>
        <begin position="367"/>
        <end position="388"/>
    </location>
</feature>
<feature type="transmembrane region" description="Helical" evidence="2">
    <location>
        <begin position="240"/>
        <end position="262"/>
    </location>
</feature>
<protein>
    <recommendedName>
        <fullName evidence="5">DUF4173 domain-containing protein</fullName>
    </recommendedName>
</protein>
<gene>
    <name evidence="3" type="ORF">NRB56_54220</name>
</gene>
<feature type="region of interest" description="Disordered" evidence="1">
    <location>
        <begin position="60"/>
        <end position="100"/>
    </location>
</feature>
<evidence type="ECO:0008006" key="5">
    <source>
        <dbReference type="Google" id="ProtNLM"/>
    </source>
</evidence>
<feature type="transmembrane region" description="Helical" evidence="2">
    <location>
        <begin position="290"/>
        <end position="313"/>
    </location>
</feature>
<proteinExistence type="predicted"/>
<evidence type="ECO:0000313" key="4">
    <source>
        <dbReference type="Proteomes" id="UP000431401"/>
    </source>
</evidence>
<dbReference type="Pfam" id="PF13687">
    <property type="entry name" value="DUF4153"/>
    <property type="match status" value="1"/>
</dbReference>
<dbReference type="AlphaFoldDB" id="A0A7K0DVN0"/>
<evidence type="ECO:0000256" key="1">
    <source>
        <dbReference type="SAM" id="MobiDB-lite"/>
    </source>
</evidence>
<feature type="transmembrane region" description="Helical" evidence="2">
    <location>
        <begin position="116"/>
        <end position="133"/>
    </location>
</feature>
<comment type="caution">
    <text evidence="3">The sequence shown here is derived from an EMBL/GenBank/DDBJ whole genome shotgun (WGS) entry which is preliminary data.</text>
</comment>
<feature type="transmembrane region" description="Helical" evidence="2">
    <location>
        <begin position="139"/>
        <end position="156"/>
    </location>
</feature>
<feature type="transmembrane region" description="Helical" evidence="2">
    <location>
        <begin position="394"/>
        <end position="421"/>
    </location>
</feature>
<keyword evidence="2" id="KW-0472">Membrane</keyword>
<feature type="transmembrane region" description="Helical" evidence="2">
    <location>
        <begin position="199"/>
        <end position="220"/>
    </location>
</feature>
<keyword evidence="4" id="KW-1185">Reference proteome</keyword>
<dbReference type="InterPro" id="IPR025291">
    <property type="entry name" value="DUF4153"/>
</dbReference>
<accession>A0A7K0DVN0</accession>
<feature type="transmembrane region" description="Helical" evidence="2">
    <location>
        <begin position="26"/>
        <end position="43"/>
    </location>
</feature>
<dbReference type="Proteomes" id="UP000431401">
    <property type="component" value="Unassembled WGS sequence"/>
</dbReference>
<feature type="transmembrane region" description="Helical" evidence="2">
    <location>
        <begin position="333"/>
        <end position="355"/>
    </location>
</feature>
<dbReference type="EMBL" id="WEGI01000012">
    <property type="protein sequence ID" value="MQY29829.1"/>
    <property type="molecule type" value="Genomic_DNA"/>
</dbReference>
<organism evidence="3 4">
    <name type="scientific">Nocardia aurantia</name>
    <dbReference type="NCBI Taxonomy" id="2585199"/>
    <lineage>
        <taxon>Bacteria</taxon>
        <taxon>Bacillati</taxon>
        <taxon>Actinomycetota</taxon>
        <taxon>Actinomycetes</taxon>
        <taxon>Mycobacteriales</taxon>
        <taxon>Nocardiaceae</taxon>
        <taxon>Nocardia</taxon>
    </lineage>
</organism>
<sequence length="534" mass="57474">MPRGAMSAVLVAGLAAVLFVPLNRPGIGWLLAGSTIAGVVYLVDRKARRATAQTKDVDSASASVDAVTDRPGGGYSPAEPGAAPVAGSCRNERNSPVDATSVTAPQIDTRGKRRSASAWWIAIAVCLLAVGAFRAAEWLFVLCLLGAGVAGSLAVVRRSVHGLMFDMFAVPVSALRSVPWLYRGVRRVRERRVSTTQRVGWSVAAAVAILAIFVPLLAGADAVFARLVRYVTPTFDADTPVRWVFVFSAAALCTAGAMYLLAGPPRPAGETDSVAGLLVRRRWSRLEWGLPLGTLTAVFVLFVATQLAALFGGSDYVQRTAELTYAEYARRGFWQLSAVSLLALGVIAAVQAWAAQESTRDRRWLRIGVAAVSVLTLVIVASALHRMWTYQQAYGFTVLRLLVEVFELWIGLVYLLVLAALVRLRRSWVPRAAVSAAAVTLLGLALVNPERLVAERNIDRWLSGTTVELGTGAGPRGIERTLDIHYLSTLSPDALPAVERLPEPQRGRIAAAIRADMGDEDNWQGWNRSRSAAR</sequence>
<evidence type="ECO:0000256" key="2">
    <source>
        <dbReference type="SAM" id="Phobius"/>
    </source>
</evidence>
<keyword evidence="2" id="KW-0812">Transmembrane</keyword>
<name>A0A7K0DVN0_9NOCA</name>
<keyword evidence="2" id="KW-1133">Transmembrane helix</keyword>